<reference evidence="2" key="1">
    <citation type="journal article" date="2024" name="Proc. Natl. Acad. Sci. U.S.A.">
        <title>Extraordinary preservation of gene collinearity over three hundred million years revealed in homosporous lycophytes.</title>
        <authorList>
            <person name="Li C."/>
            <person name="Wickell D."/>
            <person name="Kuo L.Y."/>
            <person name="Chen X."/>
            <person name="Nie B."/>
            <person name="Liao X."/>
            <person name="Peng D."/>
            <person name="Ji J."/>
            <person name="Jenkins J."/>
            <person name="Williams M."/>
            <person name="Shu S."/>
            <person name="Plott C."/>
            <person name="Barry K."/>
            <person name="Rajasekar S."/>
            <person name="Grimwood J."/>
            <person name="Han X."/>
            <person name="Sun S."/>
            <person name="Hou Z."/>
            <person name="He W."/>
            <person name="Dai G."/>
            <person name="Sun C."/>
            <person name="Schmutz J."/>
            <person name="Leebens-Mack J.H."/>
            <person name="Li F.W."/>
            <person name="Wang L."/>
        </authorList>
    </citation>
    <scope>NUCLEOTIDE SEQUENCE [LARGE SCALE GENOMIC DNA]</scope>
    <source>
        <strain evidence="2">cv. PW_Plant_1</strain>
    </source>
</reference>
<comment type="caution">
    <text evidence="1">The sequence shown here is derived from an EMBL/GenBank/DDBJ whole genome shotgun (WGS) entry which is preliminary data.</text>
</comment>
<accession>A0ACC2E8K5</accession>
<protein>
    <submittedName>
        <fullName evidence="1">Uncharacterized protein</fullName>
    </submittedName>
</protein>
<dbReference type="Proteomes" id="UP001162992">
    <property type="component" value="Chromosome 3"/>
</dbReference>
<evidence type="ECO:0000313" key="1">
    <source>
        <dbReference type="EMBL" id="KAJ7562700.1"/>
    </source>
</evidence>
<name>A0ACC2E8K5_DIPCM</name>
<proteinExistence type="predicted"/>
<evidence type="ECO:0000313" key="2">
    <source>
        <dbReference type="Proteomes" id="UP001162992"/>
    </source>
</evidence>
<keyword evidence="2" id="KW-1185">Reference proteome</keyword>
<gene>
    <name evidence="1" type="ORF">O6H91_03G080900</name>
</gene>
<dbReference type="EMBL" id="CM055094">
    <property type="protein sequence ID" value="KAJ7562700.1"/>
    <property type="molecule type" value="Genomic_DNA"/>
</dbReference>
<sequence>MALEKKQQVLEALSPVVKKRRLEKSKEKCQPDILMEVQNDNGERISDDLLQFQLYGLMFAGSHSSAAEQDAIKMGKMSSEDPLSWMDIVNMPFTSAVTSILP</sequence>
<organism evidence="1 2">
    <name type="scientific">Diphasiastrum complanatum</name>
    <name type="common">Issler's clubmoss</name>
    <name type="synonym">Lycopodium complanatum</name>
    <dbReference type="NCBI Taxonomy" id="34168"/>
    <lineage>
        <taxon>Eukaryota</taxon>
        <taxon>Viridiplantae</taxon>
        <taxon>Streptophyta</taxon>
        <taxon>Embryophyta</taxon>
        <taxon>Tracheophyta</taxon>
        <taxon>Lycopodiopsida</taxon>
        <taxon>Lycopodiales</taxon>
        <taxon>Lycopodiaceae</taxon>
        <taxon>Lycopodioideae</taxon>
        <taxon>Diphasiastrum</taxon>
    </lineage>
</organism>